<feature type="transmembrane region" description="Helical" evidence="7">
    <location>
        <begin position="232"/>
        <end position="250"/>
    </location>
</feature>
<dbReference type="GO" id="GO:0055085">
    <property type="term" value="P:transmembrane transport"/>
    <property type="evidence" value="ECO:0007669"/>
    <property type="project" value="InterPro"/>
</dbReference>
<gene>
    <name evidence="9" type="ORF">MJB10_16660</name>
</gene>
<feature type="transmembrane region" description="Helical" evidence="7">
    <location>
        <begin position="138"/>
        <end position="158"/>
    </location>
</feature>
<dbReference type="PANTHER" id="PTHR43227">
    <property type="entry name" value="BLL4140 PROTEIN"/>
    <property type="match status" value="1"/>
</dbReference>
<keyword evidence="5 7" id="KW-1133">Transmembrane helix</keyword>
<reference evidence="9" key="1">
    <citation type="submission" date="2022-02" db="EMBL/GenBank/DDBJ databases">
        <title>Paenibacillus sp. MBLB1832 Whole Genome Shotgun Sequencing.</title>
        <authorList>
            <person name="Hwang C.Y."/>
            <person name="Cho E.-S."/>
            <person name="Seo M.-J."/>
        </authorList>
    </citation>
    <scope>NUCLEOTIDE SEQUENCE</scope>
    <source>
        <strain evidence="9">MBLB1832</strain>
    </source>
</reference>
<evidence type="ECO:0000256" key="1">
    <source>
        <dbReference type="ARBA" id="ARBA00004651"/>
    </source>
</evidence>
<feature type="domain" description="ABC transmembrane type-1" evidence="8">
    <location>
        <begin position="98"/>
        <end position="313"/>
    </location>
</feature>
<evidence type="ECO:0000259" key="8">
    <source>
        <dbReference type="PROSITE" id="PS50928"/>
    </source>
</evidence>
<keyword evidence="10" id="KW-1185">Reference proteome</keyword>
<evidence type="ECO:0000256" key="2">
    <source>
        <dbReference type="ARBA" id="ARBA00022448"/>
    </source>
</evidence>
<dbReference type="KEGG" id="proo:MJB10_16660"/>
<sequence>MNEETIGVTSVQPIQPAAARKHRSGELSFIGFVRKNNALYVMLIPVFLYFITFKYVPLLGSIIAFKDYNIFDGFIKSKWVGFQWFELMYTNPQYVRLVKNTLLISLYQIVFSFPAPIILACLLNEVRQMALKRSVQTVLYLPHFLSWTLVYGLAYMMLSEQSGLVNDMFKGLGLPTFDFLQSPSAFRSVVVSAGIWKEMGWSTIIFLAALSGISPSLYEAAKMDGAGRWKQFQYVTLPGLLPAITILLLLKIGNVMDVGFEQVYIFLSPITYEVGEILDTYAYRLGIMNGQFSITTAIGLFKSVIGFVLLVGANKISKSTTGESLF</sequence>
<dbReference type="EMBL" id="CP130319">
    <property type="protein sequence ID" value="WNR42748.1"/>
    <property type="molecule type" value="Genomic_DNA"/>
</dbReference>
<dbReference type="InterPro" id="IPR050809">
    <property type="entry name" value="UgpAE/MalFG_permease"/>
</dbReference>
<dbReference type="AlphaFoldDB" id="A0AA96LN28"/>
<evidence type="ECO:0000256" key="4">
    <source>
        <dbReference type="ARBA" id="ARBA00022692"/>
    </source>
</evidence>
<dbReference type="RefSeq" id="WP_314796461.1">
    <property type="nucleotide sequence ID" value="NZ_CP130319.1"/>
</dbReference>
<name>A0AA96LN28_9BACL</name>
<feature type="transmembrane region" description="Helical" evidence="7">
    <location>
        <begin position="104"/>
        <end position="126"/>
    </location>
</feature>
<dbReference type="Gene3D" id="1.10.3720.10">
    <property type="entry name" value="MetI-like"/>
    <property type="match status" value="1"/>
</dbReference>
<organism evidence="9 10">
    <name type="scientific">Paenibacillus roseopurpureus</name>
    <dbReference type="NCBI Taxonomy" id="2918901"/>
    <lineage>
        <taxon>Bacteria</taxon>
        <taxon>Bacillati</taxon>
        <taxon>Bacillota</taxon>
        <taxon>Bacilli</taxon>
        <taxon>Bacillales</taxon>
        <taxon>Paenibacillaceae</taxon>
        <taxon>Paenibacillus</taxon>
    </lineage>
</organism>
<comment type="similarity">
    <text evidence="7">Belongs to the binding-protein-dependent transport system permease family.</text>
</comment>
<dbReference type="GO" id="GO:0005886">
    <property type="term" value="C:plasma membrane"/>
    <property type="evidence" value="ECO:0007669"/>
    <property type="project" value="UniProtKB-SubCell"/>
</dbReference>
<dbReference type="InterPro" id="IPR035906">
    <property type="entry name" value="MetI-like_sf"/>
</dbReference>
<feature type="transmembrane region" description="Helical" evidence="7">
    <location>
        <begin position="199"/>
        <end position="220"/>
    </location>
</feature>
<keyword evidence="4 7" id="KW-0812">Transmembrane</keyword>
<dbReference type="SUPFAM" id="SSF161098">
    <property type="entry name" value="MetI-like"/>
    <property type="match status" value="1"/>
</dbReference>
<evidence type="ECO:0000256" key="5">
    <source>
        <dbReference type="ARBA" id="ARBA00022989"/>
    </source>
</evidence>
<keyword evidence="6 7" id="KW-0472">Membrane</keyword>
<dbReference type="PROSITE" id="PS50928">
    <property type="entry name" value="ABC_TM1"/>
    <property type="match status" value="1"/>
</dbReference>
<dbReference type="PANTHER" id="PTHR43227:SF11">
    <property type="entry name" value="BLL4140 PROTEIN"/>
    <property type="match status" value="1"/>
</dbReference>
<evidence type="ECO:0000256" key="6">
    <source>
        <dbReference type="ARBA" id="ARBA00023136"/>
    </source>
</evidence>
<accession>A0AA96LN28</accession>
<evidence type="ECO:0000313" key="10">
    <source>
        <dbReference type="Proteomes" id="UP001304650"/>
    </source>
</evidence>
<feature type="transmembrane region" description="Helical" evidence="7">
    <location>
        <begin position="38"/>
        <end position="56"/>
    </location>
</feature>
<feature type="transmembrane region" description="Helical" evidence="7">
    <location>
        <begin position="292"/>
        <end position="311"/>
    </location>
</feature>
<evidence type="ECO:0000313" key="9">
    <source>
        <dbReference type="EMBL" id="WNR42748.1"/>
    </source>
</evidence>
<comment type="subcellular location">
    <subcellularLocation>
        <location evidence="1 7">Cell membrane</location>
        <topology evidence="1 7">Multi-pass membrane protein</topology>
    </subcellularLocation>
</comment>
<proteinExistence type="inferred from homology"/>
<dbReference type="CDD" id="cd06261">
    <property type="entry name" value="TM_PBP2"/>
    <property type="match status" value="1"/>
</dbReference>
<dbReference type="InterPro" id="IPR000515">
    <property type="entry name" value="MetI-like"/>
</dbReference>
<dbReference type="Pfam" id="PF00528">
    <property type="entry name" value="BPD_transp_1"/>
    <property type="match status" value="1"/>
</dbReference>
<protein>
    <submittedName>
        <fullName evidence="9">ABC transporter permease subunit</fullName>
    </submittedName>
</protein>
<keyword evidence="3" id="KW-1003">Cell membrane</keyword>
<keyword evidence="2 7" id="KW-0813">Transport</keyword>
<dbReference type="Proteomes" id="UP001304650">
    <property type="component" value="Chromosome"/>
</dbReference>
<evidence type="ECO:0000256" key="7">
    <source>
        <dbReference type="RuleBase" id="RU363032"/>
    </source>
</evidence>
<evidence type="ECO:0000256" key="3">
    <source>
        <dbReference type="ARBA" id="ARBA00022475"/>
    </source>
</evidence>